<evidence type="ECO:0000313" key="2">
    <source>
        <dbReference type="Proteomes" id="UP001319080"/>
    </source>
</evidence>
<dbReference type="EMBL" id="JAHESE010000028">
    <property type="protein sequence ID" value="MBT1711042.1"/>
    <property type="molecule type" value="Genomic_DNA"/>
</dbReference>
<protein>
    <submittedName>
        <fullName evidence="1">Uncharacterized protein</fullName>
    </submittedName>
</protein>
<dbReference type="RefSeq" id="WP_254086618.1">
    <property type="nucleotide sequence ID" value="NZ_JAHESE010000028.1"/>
</dbReference>
<organism evidence="1 2">
    <name type="scientific">Dawidia cretensis</name>
    <dbReference type="NCBI Taxonomy" id="2782350"/>
    <lineage>
        <taxon>Bacteria</taxon>
        <taxon>Pseudomonadati</taxon>
        <taxon>Bacteroidota</taxon>
        <taxon>Cytophagia</taxon>
        <taxon>Cytophagales</taxon>
        <taxon>Chryseotaleaceae</taxon>
        <taxon>Dawidia</taxon>
    </lineage>
</organism>
<proteinExistence type="predicted"/>
<sequence>MKPLSHTVKEEINNSQIIDDFEIFIRDCLATYADCYVGLSNNPEIRINEEFIIEGHTADGRYKKGDPVIVRNAKSNENAIKVETHFHGLGAQGGNGPGTGIKTSIYAYCIIDRLIASKAVLKIIDDEKTRQRIIDKGDYIIRS</sequence>
<comment type="caution">
    <text evidence="1">The sequence shown here is derived from an EMBL/GenBank/DDBJ whole genome shotgun (WGS) entry which is preliminary data.</text>
</comment>
<name>A0AAP2GWP4_9BACT</name>
<keyword evidence="2" id="KW-1185">Reference proteome</keyword>
<reference evidence="1 2" key="1">
    <citation type="submission" date="2021-05" db="EMBL/GenBank/DDBJ databases">
        <title>A Polyphasic approach of four new species of the genus Ohtaekwangia: Ohtaekwangia histidinii sp. nov., Ohtaekwangia cretensis sp. nov., Ohtaekwangia indiensis sp. nov., Ohtaekwangia reichenbachii sp. nov. from diverse environment.</title>
        <authorList>
            <person name="Octaviana S."/>
        </authorList>
    </citation>
    <scope>NUCLEOTIDE SEQUENCE [LARGE SCALE GENOMIC DNA]</scope>
    <source>
        <strain evidence="1 2">PWU5</strain>
    </source>
</reference>
<dbReference type="Proteomes" id="UP001319080">
    <property type="component" value="Unassembled WGS sequence"/>
</dbReference>
<accession>A0AAP2GWP4</accession>
<gene>
    <name evidence="1" type="ORF">KK062_22560</name>
</gene>
<dbReference type="AlphaFoldDB" id="A0AAP2GWP4"/>
<evidence type="ECO:0000313" key="1">
    <source>
        <dbReference type="EMBL" id="MBT1711042.1"/>
    </source>
</evidence>